<dbReference type="VEuPathDB" id="FungiDB:I7I52_03061"/>
<dbReference type="Proteomes" id="UP000670092">
    <property type="component" value="Unassembled WGS sequence"/>
</dbReference>
<comment type="caution">
    <text evidence="1">The sequence shown here is derived from an EMBL/GenBank/DDBJ whole genome shotgun (WGS) entry which is preliminary data.</text>
</comment>
<name>A0A8H7Z8E9_AJECA</name>
<accession>A0A8H7Z8E9</accession>
<evidence type="ECO:0000313" key="2">
    <source>
        <dbReference type="Proteomes" id="UP000670092"/>
    </source>
</evidence>
<dbReference type="EMBL" id="JAEVHI010000001">
    <property type="protein sequence ID" value="KAG5304656.1"/>
    <property type="molecule type" value="Genomic_DNA"/>
</dbReference>
<evidence type="ECO:0000313" key="1">
    <source>
        <dbReference type="EMBL" id="KAG5304656.1"/>
    </source>
</evidence>
<gene>
    <name evidence="1" type="ORF">I7I52_03061</name>
</gene>
<organism evidence="1 2">
    <name type="scientific">Ajellomyces capsulatus</name>
    <name type="common">Darling's disease fungus</name>
    <name type="synonym">Histoplasma capsulatum</name>
    <dbReference type="NCBI Taxonomy" id="5037"/>
    <lineage>
        <taxon>Eukaryota</taxon>
        <taxon>Fungi</taxon>
        <taxon>Dikarya</taxon>
        <taxon>Ascomycota</taxon>
        <taxon>Pezizomycotina</taxon>
        <taxon>Eurotiomycetes</taxon>
        <taxon>Eurotiomycetidae</taxon>
        <taxon>Onygenales</taxon>
        <taxon>Ajellomycetaceae</taxon>
        <taxon>Histoplasma</taxon>
    </lineage>
</organism>
<dbReference type="AlphaFoldDB" id="A0A8H7Z8E9"/>
<protein>
    <submittedName>
        <fullName evidence="1">Uncharacterized protein</fullName>
    </submittedName>
</protein>
<sequence>MGNRFMSLFSGHRVWLYSCARVIGNHCRQFCITCPAYLHHNHLVGNHKVIKSLSSVQADSSCSLLYFSFLFSISSSFVVSRKKFWGDWVSSRRVRGLCFL</sequence>
<reference evidence="1 2" key="1">
    <citation type="submission" date="2021-01" db="EMBL/GenBank/DDBJ databases">
        <title>Chromosome-level genome assembly of a human fungal pathogen reveals clustering of transcriptionally co-regulated genes.</title>
        <authorList>
            <person name="Voorhies M."/>
            <person name="Cohen S."/>
            <person name="Shea T.P."/>
            <person name="Petrus S."/>
            <person name="Munoz J.F."/>
            <person name="Poplawski S."/>
            <person name="Goldman W.E."/>
            <person name="Michael T."/>
            <person name="Cuomo C.A."/>
            <person name="Sil A."/>
            <person name="Beyhan S."/>
        </authorList>
    </citation>
    <scope>NUCLEOTIDE SEQUENCE [LARGE SCALE GENOMIC DNA]</scope>
    <source>
        <strain evidence="1 2">G184AR</strain>
    </source>
</reference>
<proteinExistence type="predicted"/>